<feature type="transmembrane region" description="Helical" evidence="1">
    <location>
        <begin position="75"/>
        <end position="96"/>
    </location>
</feature>
<evidence type="ECO:0000313" key="5">
    <source>
        <dbReference type="Proteomes" id="UP001084650"/>
    </source>
</evidence>
<dbReference type="Proteomes" id="UP000193622">
    <property type="component" value="Unassembled WGS sequence"/>
</dbReference>
<evidence type="ECO:0000313" key="3">
    <source>
        <dbReference type="EMBL" id="ORV88715.1"/>
    </source>
</evidence>
<organism evidence="3 4">
    <name type="scientific">Mycolicibacterium iranicum</name>
    <name type="common">Mycobacterium iranicum</name>
    <dbReference type="NCBI Taxonomy" id="912594"/>
    <lineage>
        <taxon>Bacteria</taxon>
        <taxon>Bacillati</taxon>
        <taxon>Actinomycetota</taxon>
        <taxon>Actinomycetes</taxon>
        <taxon>Mycobacteriales</taxon>
        <taxon>Mycobacteriaceae</taxon>
        <taxon>Mycolicibacterium</taxon>
    </lineage>
</organism>
<keyword evidence="1" id="KW-1133">Transmembrane helix</keyword>
<comment type="caution">
    <text evidence="3">The sequence shown here is derived from an EMBL/GenBank/DDBJ whole genome shotgun (WGS) entry which is preliminary data.</text>
</comment>
<name>A0A1X1WQ12_MYCIR</name>
<sequence>MLKWLSANDIYGGVIGTVFASATLAAIPIGAPPAYSAGWVAASVAIAALTRSYGQHVSTHQVSTTASLWKDLGSSMLTGVPMVLAAVPTLLALWIAHLTGWRDDSVAADGSLTIGYTSVTLMVNAGLLFAWGVVAGRISGYSRWAACAVGLGNTCLGVAVIVINLVIK</sequence>
<protein>
    <submittedName>
        <fullName evidence="3">Uncharacterized protein</fullName>
    </submittedName>
</protein>
<reference evidence="3 4" key="1">
    <citation type="submission" date="2016-01" db="EMBL/GenBank/DDBJ databases">
        <title>The new phylogeny of the genus Mycobacterium.</title>
        <authorList>
            <person name="Tarcisio F."/>
            <person name="Conor M."/>
            <person name="Antonella G."/>
            <person name="Elisabetta G."/>
            <person name="Giulia F.S."/>
            <person name="Sara T."/>
            <person name="Anna F."/>
            <person name="Clotilde B."/>
            <person name="Roberto B."/>
            <person name="Veronica D.S."/>
            <person name="Fabio R."/>
            <person name="Monica P."/>
            <person name="Olivier J."/>
            <person name="Enrico T."/>
            <person name="Nicola S."/>
        </authorList>
    </citation>
    <scope>NUCLEOTIDE SEQUENCE [LARGE SCALE GENOMIC DNA]</scope>
    <source>
        <strain evidence="3 4">DSM 45541</strain>
    </source>
</reference>
<dbReference type="RefSeq" id="WP_085174446.1">
    <property type="nucleotide sequence ID" value="NZ_JAPQYE010000006.1"/>
</dbReference>
<accession>A0A1X1WQ12</accession>
<feature type="transmembrane region" description="Helical" evidence="1">
    <location>
        <begin position="12"/>
        <end position="31"/>
    </location>
</feature>
<dbReference type="EMBL" id="LQPC01000028">
    <property type="protein sequence ID" value="ORV88715.1"/>
    <property type="molecule type" value="Genomic_DNA"/>
</dbReference>
<dbReference type="Proteomes" id="UP001084650">
    <property type="component" value="Unassembled WGS sequence"/>
</dbReference>
<keyword evidence="1" id="KW-0472">Membrane</keyword>
<evidence type="ECO:0000313" key="2">
    <source>
        <dbReference type="EMBL" id="MCZ0729560.1"/>
    </source>
</evidence>
<gene>
    <name evidence="3" type="ORF">AWC12_12555</name>
    <name evidence="2" type="ORF">OY187_16000</name>
</gene>
<dbReference type="AlphaFoldDB" id="A0A1X1WQ12"/>
<feature type="transmembrane region" description="Helical" evidence="1">
    <location>
        <begin position="116"/>
        <end position="134"/>
    </location>
</feature>
<keyword evidence="5" id="KW-1185">Reference proteome</keyword>
<evidence type="ECO:0000313" key="4">
    <source>
        <dbReference type="Proteomes" id="UP000193622"/>
    </source>
</evidence>
<reference evidence="2" key="2">
    <citation type="submission" date="2022-12" db="EMBL/GenBank/DDBJ databases">
        <title>Whole genome sequence of Mycolicibacterium iranicum strain SBH312.</title>
        <authorList>
            <person name="Jani J."/>
            <person name="Arifin Mustapha Z."/>
            <person name="Ahmed K."/>
            <person name="Kai Ling C."/>
        </authorList>
    </citation>
    <scope>NUCLEOTIDE SEQUENCE</scope>
    <source>
        <strain evidence="2">SBH312</strain>
    </source>
</reference>
<feature type="transmembrane region" description="Helical" evidence="1">
    <location>
        <begin position="146"/>
        <end position="167"/>
    </location>
</feature>
<proteinExistence type="predicted"/>
<dbReference type="EMBL" id="JAPQYE010000006">
    <property type="protein sequence ID" value="MCZ0729560.1"/>
    <property type="molecule type" value="Genomic_DNA"/>
</dbReference>
<evidence type="ECO:0000256" key="1">
    <source>
        <dbReference type="SAM" id="Phobius"/>
    </source>
</evidence>
<keyword evidence="1" id="KW-0812">Transmembrane</keyword>